<feature type="compositionally biased region" description="Low complexity" evidence="1">
    <location>
        <begin position="120"/>
        <end position="133"/>
    </location>
</feature>
<dbReference type="RefSeq" id="WP_344805194.1">
    <property type="nucleotide sequence ID" value="NZ_BAABAB010000017.1"/>
</dbReference>
<dbReference type="PROSITE" id="PS51782">
    <property type="entry name" value="LYSM"/>
    <property type="match status" value="2"/>
</dbReference>
<accession>A0ABP6ZZS3</accession>
<proteinExistence type="predicted"/>
<dbReference type="Gene3D" id="1.25.40.10">
    <property type="entry name" value="Tetratricopeptide repeat domain"/>
    <property type="match status" value="1"/>
</dbReference>
<dbReference type="InterPro" id="IPR011990">
    <property type="entry name" value="TPR-like_helical_dom_sf"/>
</dbReference>
<feature type="region of interest" description="Disordered" evidence="1">
    <location>
        <begin position="120"/>
        <end position="175"/>
    </location>
</feature>
<organism evidence="4 5">
    <name type="scientific">Microlunatus ginsengisoli</name>
    <dbReference type="NCBI Taxonomy" id="363863"/>
    <lineage>
        <taxon>Bacteria</taxon>
        <taxon>Bacillati</taxon>
        <taxon>Actinomycetota</taxon>
        <taxon>Actinomycetes</taxon>
        <taxon>Propionibacteriales</taxon>
        <taxon>Propionibacteriaceae</taxon>
        <taxon>Microlunatus</taxon>
    </lineage>
</organism>
<feature type="compositionally biased region" description="Polar residues" evidence="1">
    <location>
        <begin position="299"/>
        <end position="336"/>
    </location>
</feature>
<evidence type="ECO:0000256" key="2">
    <source>
        <dbReference type="SAM" id="Phobius"/>
    </source>
</evidence>
<dbReference type="SMART" id="SM00257">
    <property type="entry name" value="LysM"/>
    <property type="match status" value="2"/>
</dbReference>
<feature type="compositionally biased region" description="Low complexity" evidence="1">
    <location>
        <begin position="159"/>
        <end position="173"/>
    </location>
</feature>
<name>A0ABP6ZZS3_9ACTN</name>
<dbReference type="PANTHER" id="PTHR34700">
    <property type="entry name" value="POTASSIUM BINDING PROTEIN KBP"/>
    <property type="match status" value="1"/>
</dbReference>
<evidence type="ECO:0000313" key="5">
    <source>
        <dbReference type="Proteomes" id="UP001501490"/>
    </source>
</evidence>
<keyword evidence="2" id="KW-0472">Membrane</keyword>
<keyword evidence="2" id="KW-0812">Transmembrane</keyword>
<evidence type="ECO:0000256" key="1">
    <source>
        <dbReference type="SAM" id="MobiDB-lite"/>
    </source>
</evidence>
<keyword evidence="5" id="KW-1185">Reference proteome</keyword>
<reference evidence="5" key="1">
    <citation type="journal article" date="2019" name="Int. J. Syst. Evol. Microbiol.">
        <title>The Global Catalogue of Microorganisms (GCM) 10K type strain sequencing project: providing services to taxonomists for standard genome sequencing and annotation.</title>
        <authorList>
            <consortium name="The Broad Institute Genomics Platform"/>
            <consortium name="The Broad Institute Genome Sequencing Center for Infectious Disease"/>
            <person name="Wu L."/>
            <person name="Ma J."/>
        </authorList>
    </citation>
    <scope>NUCLEOTIDE SEQUENCE [LARGE SCALE GENOMIC DNA]</scope>
    <source>
        <strain evidence="5">JCM 16929</strain>
    </source>
</reference>
<dbReference type="EMBL" id="BAABAB010000017">
    <property type="protein sequence ID" value="GAA3622708.1"/>
    <property type="molecule type" value="Genomic_DNA"/>
</dbReference>
<dbReference type="InterPro" id="IPR036779">
    <property type="entry name" value="LysM_dom_sf"/>
</dbReference>
<dbReference type="CDD" id="cd00118">
    <property type="entry name" value="LysM"/>
    <property type="match status" value="2"/>
</dbReference>
<protein>
    <submittedName>
        <fullName evidence="4">BTAD domain-containing putative transcriptional regulator</fullName>
    </submittedName>
</protein>
<feature type="transmembrane region" description="Helical" evidence="2">
    <location>
        <begin position="53"/>
        <end position="79"/>
    </location>
</feature>
<feature type="transmembrane region" description="Helical" evidence="2">
    <location>
        <begin position="100"/>
        <end position="121"/>
    </location>
</feature>
<keyword evidence="2" id="KW-1133">Transmembrane helix</keyword>
<sequence length="1117" mass="118101">MTRVARGLGALLGLLLGLVGVPAALLVLGASVWPGSWSATAVVEALLRPDDGRMLAALLTVVGWAAWAVFAASVLVEALQLIGRGRPRIAIPGLAAPQRLAAALLLAVIALMPTAQTVHAAPPQPTAAPSAPATDPPPVGVTAPDENPSTPTTDPPAAPSAAAHAKPHAAPSSVVHRVREGDDLWSLAEHYYGDGMDWRKIAKANQHVLTGGPDRLLPGWKLTIPGVTAAEPESRRTAVESDRRTVTVHRGDTLSSIAERELGSEARWPELFRANRSLLQDPDELEVGTTLVVPGATADRTTSTSPGGRQTIDPSTDEQAGSDQPQPDHTTGTNQPAPDHTTRTNQPAPDHTRADRDGEPEPAADRPSDDRVRGTDTAVDPTAQLDQRSRSVRDAGSGAKAGPDDRTASQPTTSQPTTSQQTTSQQTTSQQTTSQPTISQPASDVPLRAPAAERTDRPAAQADAKAVTEDDSAVPVPMGVYAGVGGLLAAGVIGGLAYRRRLQLQARPVGRRILHAEPQTAAAEVALGAVQRPLDAQSIDVAQRALAAYCRSTDTPVPELSLVTLDDESLTLRLDRGAGEPPLGFQQQPDGWRVDRGDAAYLASLPRLVDAVRPYPALAELGRARTGERVLANLEQLGLLSLRGDPDRAAELLSALAVELSFGPAADELILTIVGDGSGLPDALDKHNVTVTADVDLLLDRLEARAQAQRDQRPDGPAGHFRIDPNLSDPWAPEVVLFRDELRDDQQRRLLRLVQLDPPPTLAVVAADAIPGAPWTLVLPAGAESEATLEPLGLELVPQRLCADAEQAVVGLVAASGSLDTTPAPWWVDTDDPPGPPPDNLAYLARRSAGWADGIDTQNGQNMTQNPEIGRDVPPDHPVLLMLGPIELVGAQGELPSRAAKQCLEYCGWLLEHPGTTAQAMGAALLVAEGTRRSNMSRLRSWLGAGPDGQAYLPDAYSGRILLHATVSSDWLRLQILTAGGVNRCSDNGLRSALDLVRGAPLADAAPGQWHWAEELRTDMISAVRDIGVELGRRANEAGDLDLARWAAARALAAAPGDELLMATRIRTEHLAGNRAETERLTLQLAAQARTLGVDLDQATVELLQEVMEGRVRARLA</sequence>
<dbReference type="InterPro" id="IPR052196">
    <property type="entry name" value="Bact_Kbp"/>
</dbReference>
<feature type="compositionally biased region" description="Basic and acidic residues" evidence="1">
    <location>
        <begin position="350"/>
        <end position="374"/>
    </location>
</feature>
<dbReference type="Gene3D" id="3.10.350.10">
    <property type="entry name" value="LysM domain"/>
    <property type="match status" value="2"/>
</dbReference>
<dbReference type="InterPro" id="IPR005158">
    <property type="entry name" value="BTAD"/>
</dbReference>
<dbReference type="SMART" id="SM01043">
    <property type="entry name" value="BTAD"/>
    <property type="match status" value="1"/>
</dbReference>
<dbReference type="InterPro" id="IPR018392">
    <property type="entry name" value="LysM"/>
</dbReference>
<gene>
    <name evidence="4" type="ORF">GCM10022236_26370</name>
</gene>
<dbReference type="PANTHER" id="PTHR34700:SF4">
    <property type="entry name" value="PHAGE-LIKE ELEMENT PBSX PROTEIN XKDP"/>
    <property type="match status" value="1"/>
</dbReference>
<feature type="domain" description="LysM" evidence="3">
    <location>
        <begin position="174"/>
        <end position="224"/>
    </location>
</feature>
<dbReference type="Pfam" id="PF01476">
    <property type="entry name" value="LysM"/>
    <property type="match status" value="2"/>
</dbReference>
<comment type="caution">
    <text evidence="4">The sequence shown here is derived from an EMBL/GenBank/DDBJ whole genome shotgun (WGS) entry which is preliminary data.</text>
</comment>
<evidence type="ECO:0000313" key="4">
    <source>
        <dbReference type="EMBL" id="GAA3622708.1"/>
    </source>
</evidence>
<feature type="domain" description="LysM" evidence="3">
    <location>
        <begin position="244"/>
        <end position="293"/>
    </location>
</feature>
<dbReference type="Proteomes" id="UP001501490">
    <property type="component" value="Unassembled WGS sequence"/>
</dbReference>
<feature type="region of interest" description="Disordered" evidence="1">
    <location>
        <begin position="289"/>
        <end position="471"/>
    </location>
</feature>
<feature type="compositionally biased region" description="Low complexity" evidence="1">
    <location>
        <begin position="408"/>
        <end position="443"/>
    </location>
</feature>
<dbReference type="SUPFAM" id="SSF54106">
    <property type="entry name" value="LysM domain"/>
    <property type="match status" value="1"/>
</dbReference>
<evidence type="ECO:0000259" key="3">
    <source>
        <dbReference type="PROSITE" id="PS51782"/>
    </source>
</evidence>